<dbReference type="RefSeq" id="WP_340286561.1">
    <property type="nucleotide sequence ID" value="NZ_JBBJUP010000003.1"/>
</dbReference>
<evidence type="ECO:0000256" key="4">
    <source>
        <dbReference type="ARBA" id="ARBA00022989"/>
    </source>
</evidence>
<dbReference type="Pfam" id="PF07690">
    <property type="entry name" value="MFS_1"/>
    <property type="match status" value="1"/>
</dbReference>
<dbReference type="Proteomes" id="UP001364211">
    <property type="component" value="Unassembled WGS sequence"/>
</dbReference>
<keyword evidence="9" id="KW-1185">Reference proteome</keyword>
<evidence type="ECO:0000259" key="7">
    <source>
        <dbReference type="PROSITE" id="PS50850"/>
    </source>
</evidence>
<gene>
    <name evidence="8" type="ORF">WJX68_05370</name>
</gene>
<feature type="transmembrane region" description="Helical" evidence="6">
    <location>
        <begin position="253"/>
        <end position="274"/>
    </location>
</feature>
<reference evidence="8 9" key="1">
    <citation type="submission" date="2024-03" db="EMBL/GenBank/DDBJ databases">
        <title>Draft genome sequence of Pseudonocardia sp. DW16-2.</title>
        <authorList>
            <person name="Duangmal K."/>
        </authorList>
    </citation>
    <scope>NUCLEOTIDE SEQUENCE [LARGE SCALE GENOMIC DNA]</scope>
    <source>
        <strain evidence="8 9">DW16-2</strain>
    </source>
</reference>
<organism evidence="8 9">
    <name type="scientific">Pseudonocardia spirodelae</name>
    <dbReference type="NCBI Taxonomy" id="3133431"/>
    <lineage>
        <taxon>Bacteria</taxon>
        <taxon>Bacillati</taxon>
        <taxon>Actinomycetota</taxon>
        <taxon>Actinomycetes</taxon>
        <taxon>Pseudonocardiales</taxon>
        <taxon>Pseudonocardiaceae</taxon>
        <taxon>Pseudonocardia</taxon>
    </lineage>
</organism>
<feature type="transmembrane region" description="Helical" evidence="6">
    <location>
        <begin position="23"/>
        <end position="41"/>
    </location>
</feature>
<feature type="transmembrane region" description="Helical" evidence="6">
    <location>
        <begin position="376"/>
        <end position="400"/>
    </location>
</feature>
<feature type="transmembrane region" description="Helical" evidence="6">
    <location>
        <begin position="286"/>
        <end position="307"/>
    </location>
</feature>
<feature type="transmembrane region" description="Helical" evidence="6">
    <location>
        <begin position="61"/>
        <end position="81"/>
    </location>
</feature>
<evidence type="ECO:0000256" key="6">
    <source>
        <dbReference type="SAM" id="Phobius"/>
    </source>
</evidence>
<feature type="transmembrane region" description="Helical" evidence="6">
    <location>
        <begin position="186"/>
        <end position="205"/>
    </location>
</feature>
<sequence>MAAQSDPTRISGRAQRDRVYRKVAARLVPLLFVCYAVSYLDRVNVGFARLQMDDELWFSDAVYGIGAGVFFVGYILFEVPSNVVLHKVGARRWIARIMLSWGVISAMMALASSPASFYTLRFLLGVAEAGFIPGILLYLTYWFPAARRGRITALFLAAIPVATIVGGPLSGWLMQAFDGVADLRGWQWMFVVEAVPAVLLGLVVLRRLDDRVADATWLTPAERDLVTADVAAEDDAKAGAHASVRDTLRSGSVWLLGGIYFAVALGIYTISFWLPTIISRSGVESPLAVGLLAAVPYLVAVVAMVAVATHGDRSGERRWHTAVPTVVGGIGLVAVGLTQSSTVWALLALTVAAAAVSSAQAAFWSLPAALLSGVGAAAGIALVNSIGNVAGAVSTSLVGIVADATGSTASSLYLFGAVLVAGGLLVLTVRPERVDEERTPAR</sequence>
<dbReference type="InterPro" id="IPR036259">
    <property type="entry name" value="MFS_trans_sf"/>
</dbReference>
<comment type="subcellular location">
    <subcellularLocation>
        <location evidence="1">Cell membrane</location>
        <topology evidence="1">Multi-pass membrane protein</topology>
    </subcellularLocation>
</comment>
<feature type="transmembrane region" description="Helical" evidence="6">
    <location>
        <begin position="343"/>
        <end position="364"/>
    </location>
</feature>
<proteinExistence type="predicted"/>
<dbReference type="EMBL" id="JBBJUP010000003">
    <property type="protein sequence ID" value="MEJ8278352.1"/>
    <property type="molecule type" value="Genomic_DNA"/>
</dbReference>
<keyword evidence="2" id="KW-0813">Transport</keyword>
<dbReference type="InterPro" id="IPR020846">
    <property type="entry name" value="MFS_dom"/>
</dbReference>
<dbReference type="InterPro" id="IPR011701">
    <property type="entry name" value="MFS"/>
</dbReference>
<evidence type="ECO:0000256" key="5">
    <source>
        <dbReference type="ARBA" id="ARBA00023136"/>
    </source>
</evidence>
<comment type="caution">
    <text evidence="8">The sequence shown here is derived from an EMBL/GenBank/DDBJ whole genome shotgun (WGS) entry which is preliminary data.</text>
</comment>
<evidence type="ECO:0000256" key="1">
    <source>
        <dbReference type="ARBA" id="ARBA00004651"/>
    </source>
</evidence>
<feature type="transmembrane region" description="Helical" evidence="6">
    <location>
        <begin position="151"/>
        <end position="174"/>
    </location>
</feature>
<accession>A0ABU8T326</accession>
<keyword evidence="5 6" id="KW-0472">Membrane</keyword>
<dbReference type="PANTHER" id="PTHR43791">
    <property type="entry name" value="PERMEASE-RELATED"/>
    <property type="match status" value="1"/>
</dbReference>
<keyword evidence="4 6" id="KW-1133">Transmembrane helix</keyword>
<feature type="transmembrane region" description="Helical" evidence="6">
    <location>
        <begin position="93"/>
        <end position="112"/>
    </location>
</feature>
<dbReference type="SUPFAM" id="SSF103473">
    <property type="entry name" value="MFS general substrate transporter"/>
    <property type="match status" value="1"/>
</dbReference>
<feature type="transmembrane region" description="Helical" evidence="6">
    <location>
        <begin position="118"/>
        <end position="139"/>
    </location>
</feature>
<dbReference type="Gene3D" id="1.20.1250.20">
    <property type="entry name" value="MFS general substrate transporter like domains"/>
    <property type="match status" value="2"/>
</dbReference>
<evidence type="ECO:0000256" key="2">
    <source>
        <dbReference type="ARBA" id="ARBA00022448"/>
    </source>
</evidence>
<dbReference type="PROSITE" id="PS50850">
    <property type="entry name" value="MFS"/>
    <property type="match status" value="1"/>
</dbReference>
<protein>
    <submittedName>
        <fullName evidence="8">MFS transporter</fullName>
    </submittedName>
</protein>
<feature type="domain" description="Major facilitator superfamily (MFS) profile" evidence="7">
    <location>
        <begin position="27"/>
        <end position="434"/>
    </location>
</feature>
<dbReference type="CDD" id="cd17319">
    <property type="entry name" value="MFS_ExuT_GudP_like"/>
    <property type="match status" value="1"/>
</dbReference>
<evidence type="ECO:0000313" key="8">
    <source>
        <dbReference type="EMBL" id="MEJ8278352.1"/>
    </source>
</evidence>
<name>A0ABU8T326_9PSEU</name>
<evidence type="ECO:0000313" key="9">
    <source>
        <dbReference type="Proteomes" id="UP001364211"/>
    </source>
</evidence>
<keyword evidence="3 6" id="KW-0812">Transmembrane</keyword>
<feature type="transmembrane region" description="Helical" evidence="6">
    <location>
        <begin position="319"/>
        <end position="337"/>
    </location>
</feature>
<dbReference type="PANTHER" id="PTHR43791:SF36">
    <property type="entry name" value="TRANSPORTER, PUTATIVE (AFU_ORTHOLOGUE AFUA_6G08340)-RELATED"/>
    <property type="match status" value="1"/>
</dbReference>
<evidence type="ECO:0000256" key="3">
    <source>
        <dbReference type="ARBA" id="ARBA00022692"/>
    </source>
</evidence>
<feature type="transmembrane region" description="Helical" evidence="6">
    <location>
        <begin position="412"/>
        <end position="429"/>
    </location>
</feature>